<accession>A0A4R4XXD9</accession>
<dbReference type="GO" id="GO:0030145">
    <property type="term" value="F:manganese ion binding"/>
    <property type="evidence" value="ECO:0007669"/>
    <property type="project" value="TreeGrafter"/>
</dbReference>
<comment type="caution">
    <text evidence="5">The sequence shown here is derived from an EMBL/GenBank/DDBJ whole genome shotgun (WGS) entry which is preliminary data.</text>
</comment>
<dbReference type="OrthoDB" id="7331788at2"/>
<evidence type="ECO:0000256" key="3">
    <source>
        <dbReference type="ARBA" id="ARBA00023211"/>
    </source>
</evidence>
<dbReference type="Pfam" id="PF00491">
    <property type="entry name" value="Arginase"/>
    <property type="match status" value="1"/>
</dbReference>
<sequence>MTVTDRALGAAPALTHFAGRAGDHNDRAMVGSRLVAASFAARFGAEPVVIGQPQPALSVGWKEELAAALPALQEMSQRYEQLLGDGGVPVTALSRCAVALATLPRIAAHRPDAVVVWFDAHADINTPQTSETGYLGGLALSGPLGLWDSGLGSGLLPQNTILVGARDIDPPEQHLIDRGDIELVEVGPGLPEELRRAIGGRPVYVHLDCDVLEPGTVPTDYLVPGGLSLAQLHQAAEVLAESEIIGVEIGEFESPADAAPVAPLIDALEPVLQAVERPLNANRAGA</sequence>
<dbReference type="AlphaFoldDB" id="A0A4R4XXD9"/>
<dbReference type="PANTHER" id="PTHR43782">
    <property type="entry name" value="ARGINASE"/>
    <property type="match status" value="1"/>
</dbReference>
<evidence type="ECO:0000256" key="1">
    <source>
        <dbReference type="ARBA" id="ARBA00022723"/>
    </source>
</evidence>
<dbReference type="Proteomes" id="UP000294947">
    <property type="component" value="Unassembled WGS sequence"/>
</dbReference>
<reference evidence="5 6" key="1">
    <citation type="submission" date="2019-03" db="EMBL/GenBank/DDBJ databases">
        <title>Draft genome sequences of novel Actinobacteria.</title>
        <authorList>
            <person name="Sahin N."/>
            <person name="Ay H."/>
            <person name="Saygin H."/>
        </authorList>
    </citation>
    <scope>NUCLEOTIDE SEQUENCE [LARGE SCALE GENOMIC DNA]</scope>
    <source>
        <strain evidence="5 6">7K502</strain>
    </source>
</reference>
<protein>
    <submittedName>
        <fullName evidence="5">Arginase family protein</fullName>
    </submittedName>
</protein>
<dbReference type="PANTHER" id="PTHR43782:SF3">
    <property type="entry name" value="ARGINASE"/>
    <property type="match status" value="1"/>
</dbReference>
<dbReference type="GO" id="GO:0005829">
    <property type="term" value="C:cytosol"/>
    <property type="evidence" value="ECO:0007669"/>
    <property type="project" value="TreeGrafter"/>
</dbReference>
<dbReference type="PROSITE" id="PS51409">
    <property type="entry name" value="ARGINASE_2"/>
    <property type="match status" value="1"/>
</dbReference>
<evidence type="ECO:0000256" key="2">
    <source>
        <dbReference type="ARBA" id="ARBA00022801"/>
    </source>
</evidence>
<comment type="similarity">
    <text evidence="4">Belongs to the arginase family.</text>
</comment>
<evidence type="ECO:0000313" key="6">
    <source>
        <dbReference type="Proteomes" id="UP000294947"/>
    </source>
</evidence>
<dbReference type="GO" id="GO:0004053">
    <property type="term" value="F:arginase activity"/>
    <property type="evidence" value="ECO:0007669"/>
    <property type="project" value="TreeGrafter"/>
</dbReference>
<keyword evidence="2" id="KW-0378">Hydrolase</keyword>
<name>A0A4R4XXD9_9PSEU</name>
<dbReference type="Gene3D" id="3.40.800.10">
    <property type="entry name" value="Ureohydrolase domain"/>
    <property type="match status" value="1"/>
</dbReference>
<proteinExistence type="inferred from homology"/>
<dbReference type="CDD" id="cd09999">
    <property type="entry name" value="Arginase-like_1"/>
    <property type="match status" value="1"/>
</dbReference>
<keyword evidence="6" id="KW-1185">Reference proteome</keyword>
<dbReference type="RefSeq" id="WP_132494387.1">
    <property type="nucleotide sequence ID" value="NZ_SMKW01000113.1"/>
</dbReference>
<evidence type="ECO:0000313" key="5">
    <source>
        <dbReference type="EMBL" id="TDD36236.1"/>
    </source>
</evidence>
<gene>
    <name evidence="5" type="ORF">E1288_42275</name>
</gene>
<evidence type="ECO:0000256" key="4">
    <source>
        <dbReference type="PROSITE-ProRule" id="PRU00742"/>
    </source>
</evidence>
<dbReference type="SUPFAM" id="SSF52768">
    <property type="entry name" value="Arginase/deacetylase"/>
    <property type="match status" value="1"/>
</dbReference>
<keyword evidence="3" id="KW-0464">Manganese</keyword>
<dbReference type="InterPro" id="IPR023696">
    <property type="entry name" value="Ureohydrolase_dom_sf"/>
</dbReference>
<keyword evidence="1" id="KW-0479">Metal-binding</keyword>
<dbReference type="InterPro" id="IPR006035">
    <property type="entry name" value="Ureohydrolase"/>
</dbReference>
<dbReference type="EMBL" id="SMKW01000113">
    <property type="protein sequence ID" value="TDD36236.1"/>
    <property type="molecule type" value="Genomic_DNA"/>
</dbReference>
<organism evidence="5 6">
    <name type="scientific">Saccharopolyspora elongata</name>
    <dbReference type="NCBI Taxonomy" id="2530387"/>
    <lineage>
        <taxon>Bacteria</taxon>
        <taxon>Bacillati</taxon>
        <taxon>Actinomycetota</taxon>
        <taxon>Actinomycetes</taxon>
        <taxon>Pseudonocardiales</taxon>
        <taxon>Pseudonocardiaceae</taxon>
        <taxon>Saccharopolyspora</taxon>
    </lineage>
</organism>